<keyword evidence="3" id="KW-1185">Reference proteome</keyword>
<accession>A0ABD3MY93</accession>
<organism evidence="2 3">
    <name type="scientific">Discostella pseudostelligera</name>
    <dbReference type="NCBI Taxonomy" id="259834"/>
    <lineage>
        <taxon>Eukaryota</taxon>
        <taxon>Sar</taxon>
        <taxon>Stramenopiles</taxon>
        <taxon>Ochrophyta</taxon>
        <taxon>Bacillariophyta</taxon>
        <taxon>Coscinodiscophyceae</taxon>
        <taxon>Thalassiosirophycidae</taxon>
        <taxon>Stephanodiscales</taxon>
        <taxon>Stephanodiscaceae</taxon>
        <taxon>Discostella</taxon>
    </lineage>
</organism>
<feature type="region of interest" description="Disordered" evidence="1">
    <location>
        <begin position="692"/>
        <end position="734"/>
    </location>
</feature>
<evidence type="ECO:0000313" key="2">
    <source>
        <dbReference type="EMBL" id="KAL3768793.1"/>
    </source>
</evidence>
<dbReference type="InterPro" id="IPR036163">
    <property type="entry name" value="HMA_dom_sf"/>
</dbReference>
<feature type="region of interest" description="Disordered" evidence="1">
    <location>
        <begin position="55"/>
        <end position="123"/>
    </location>
</feature>
<feature type="compositionally biased region" description="Low complexity" evidence="1">
    <location>
        <begin position="692"/>
        <end position="703"/>
    </location>
</feature>
<dbReference type="EMBL" id="JALLBG020000062">
    <property type="protein sequence ID" value="KAL3768793.1"/>
    <property type="molecule type" value="Genomic_DNA"/>
</dbReference>
<comment type="caution">
    <text evidence="2">The sequence shown here is derived from an EMBL/GenBank/DDBJ whole genome shotgun (WGS) entry which is preliminary data.</text>
</comment>
<dbReference type="Proteomes" id="UP001530293">
    <property type="component" value="Unassembled WGS sequence"/>
</dbReference>
<protein>
    <recommendedName>
        <fullName evidence="4">HMA domain-containing protein</fullName>
    </recommendedName>
</protein>
<dbReference type="AlphaFoldDB" id="A0ABD3MY93"/>
<evidence type="ECO:0008006" key="4">
    <source>
        <dbReference type="Google" id="ProtNLM"/>
    </source>
</evidence>
<reference evidence="2 3" key="1">
    <citation type="submission" date="2024-10" db="EMBL/GenBank/DDBJ databases">
        <title>Updated reference genomes for cyclostephanoid diatoms.</title>
        <authorList>
            <person name="Roberts W.R."/>
            <person name="Alverson A.J."/>
        </authorList>
    </citation>
    <scope>NUCLEOTIDE SEQUENCE [LARGE SCALE GENOMIC DNA]</scope>
    <source>
        <strain evidence="2 3">AJA232-27</strain>
    </source>
</reference>
<evidence type="ECO:0000256" key="1">
    <source>
        <dbReference type="SAM" id="MobiDB-lite"/>
    </source>
</evidence>
<feature type="compositionally biased region" description="Low complexity" evidence="1">
    <location>
        <begin position="105"/>
        <end position="115"/>
    </location>
</feature>
<dbReference type="SUPFAM" id="SSF55008">
    <property type="entry name" value="HMA, heavy metal-associated domain"/>
    <property type="match status" value="1"/>
</dbReference>
<evidence type="ECO:0000313" key="3">
    <source>
        <dbReference type="Proteomes" id="UP001530293"/>
    </source>
</evidence>
<feature type="region of interest" description="Disordered" evidence="1">
    <location>
        <begin position="203"/>
        <end position="231"/>
    </location>
</feature>
<name>A0ABD3MY93_9STRA</name>
<proteinExistence type="predicted"/>
<gene>
    <name evidence="2" type="ORF">ACHAWU_006894</name>
</gene>
<sequence>MSRRRGEFEHRTSIFEGAYRAWSHLGGLELKDLETKPASELDPFVFPLVNDPRLTASSASKDGGGASSSSKKNDGNAECNNGAAGEEGGERPGSAAADGGGSGGTASPPQQPQREYPYEPLPRTGLAHPFVQAILSPWLGPDADQDAILLGLTSLRTWWQHRRKGESGSAIIALGTESMRGVVDGYTRHFFHLAHCLVVNDKEPPPRTLQSKMKDLEKSKVTKGKKRSREDGLKAADMAFQSGFGPNIPLQMPQQQQQWEGMMPMGGETTGNSLSTVEQLLALQRQQLDQSGGVNNFGGMGMMGSIPNPALSNNPADATGNSSGSADLPILVQQVSNAATQLAHRGIQSSNYGMQRSSKLNDDFDPLKYGDPSIAPIVVVSPNSTSGMNDIQLYMFIDGITCAHCIKIIETVLKGCPGSRSPIDGLLDAAADMELKAAIIKIDNIADCRRIAYEAAQNLSMVGYVAKARSFNLPNDISLQRFYAVIEECTPSFAPMMSFQWNSECACPGNNVTRQDCPRHSQMGSWIIEAFDKAEQLLSELVAGCTRRTGQPCVAGTRCFCQSSSTVVAADDKQVKSQNDMQTMYHESDPMHGFASYQQPIQDSVPSGGVDGNTNANSGMPTRRERTRPSFRMSIGGLGGLGRHFSMASETTFGRAMSGLSALSIDWDNMDDFDVNVDHSEGINNDIIQRQQQPQHLQANQGQLARGRQEDELHDSGGSQLNRAGLHSLGGQGVVRRSSLRKSAVLANGGTAHVSFS</sequence>